<dbReference type="InterPro" id="IPR016024">
    <property type="entry name" value="ARM-type_fold"/>
</dbReference>
<evidence type="ECO:0008006" key="3">
    <source>
        <dbReference type="Google" id="ProtNLM"/>
    </source>
</evidence>
<reference evidence="1 2" key="1">
    <citation type="submission" date="2018-11" db="EMBL/GenBank/DDBJ databases">
        <title>Parancylomarina longa gen. nov., sp. nov., isolated from sediments of southern Okinawa.</title>
        <authorList>
            <person name="Fu T."/>
        </authorList>
    </citation>
    <scope>NUCLEOTIDE SEQUENCE [LARGE SCALE GENOMIC DNA]</scope>
    <source>
        <strain evidence="1 2">T3-2 S1-C</strain>
    </source>
</reference>
<proteinExistence type="predicted"/>
<evidence type="ECO:0000313" key="2">
    <source>
        <dbReference type="Proteomes" id="UP000282985"/>
    </source>
</evidence>
<evidence type="ECO:0000313" key="1">
    <source>
        <dbReference type="EMBL" id="RUT78201.1"/>
    </source>
</evidence>
<organism evidence="1 2">
    <name type="scientific">Ancylomarina longa</name>
    <dbReference type="NCBI Taxonomy" id="2487017"/>
    <lineage>
        <taxon>Bacteria</taxon>
        <taxon>Pseudomonadati</taxon>
        <taxon>Bacteroidota</taxon>
        <taxon>Bacteroidia</taxon>
        <taxon>Marinilabiliales</taxon>
        <taxon>Marinifilaceae</taxon>
        <taxon>Ancylomarina</taxon>
    </lineage>
</organism>
<dbReference type="OrthoDB" id="1117021at2"/>
<sequence>MSVNKNDYSYLDQLTLQPEKWDDLNKNEVQVMVFRACYLYGESRNKHMISALFQLYEYLQSHSTSMERTKMLTALSATIRKKNPRAIMALFPFIQVEEDGEVIRTASQFFVNLSVLSNKEYQSGANILIELIQDAPKDSKSAYIILGLLDVDNKKIKQHLRLLKNNLGSEVLGILYNNGIQLQ</sequence>
<gene>
    <name evidence="1" type="ORF">DLK05_08965</name>
</gene>
<dbReference type="SUPFAM" id="SSF48371">
    <property type="entry name" value="ARM repeat"/>
    <property type="match status" value="1"/>
</dbReference>
<accession>A0A434AUR3</accession>
<dbReference type="EMBL" id="RJJX01000010">
    <property type="protein sequence ID" value="RUT78201.1"/>
    <property type="molecule type" value="Genomic_DNA"/>
</dbReference>
<keyword evidence="2" id="KW-1185">Reference proteome</keyword>
<comment type="caution">
    <text evidence="1">The sequence shown here is derived from an EMBL/GenBank/DDBJ whole genome shotgun (WGS) entry which is preliminary data.</text>
</comment>
<protein>
    <recommendedName>
        <fullName evidence="3">HEAT repeat domain-containing protein</fullName>
    </recommendedName>
</protein>
<dbReference type="AlphaFoldDB" id="A0A434AUR3"/>
<dbReference type="Proteomes" id="UP000282985">
    <property type="component" value="Unassembled WGS sequence"/>
</dbReference>
<dbReference type="RefSeq" id="WP_127343647.1">
    <property type="nucleotide sequence ID" value="NZ_RJJX01000010.1"/>
</dbReference>
<name>A0A434AUR3_9BACT</name>